<accession>A0ABN8HUQ9</accession>
<proteinExistence type="predicted"/>
<feature type="compositionally biased region" description="Basic and acidic residues" evidence="1">
    <location>
        <begin position="195"/>
        <end position="205"/>
    </location>
</feature>
<sequence length="205" mass="22886">MSRVAPVVFDLVVNRSRFESGMKCDATGDPGRNAVVDVTGLADPRIPYEGGLGRCLAFVTAAECEPSRVTQQMFTINKRRAGRERLCWASPTLGTHKRSSRKFQRETFRRGFRATFRFDSRGRFTCIIRRTRAKPGRVAGVLQNKCTFLGERKKSQQARRGVVGGSQAPVERWTRPKTEAPPGSVALTETTNSTECKHDRLPPNS</sequence>
<reference evidence="2" key="1">
    <citation type="submission" date="2022-03" db="EMBL/GenBank/DDBJ databases">
        <authorList>
            <person name="Martin H S."/>
        </authorList>
    </citation>
    <scope>NUCLEOTIDE SEQUENCE</scope>
</reference>
<feature type="region of interest" description="Disordered" evidence="1">
    <location>
        <begin position="153"/>
        <end position="205"/>
    </location>
</feature>
<protein>
    <submittedName>
        <fullName evidence="2">Uncharacterized protein</fullName>
    </submittedName>
</protein>
<evidence type="ECO:0000256" key="1">
    <source>
        <dbReference type="SAM" id="MobiDB-lite"/>
    </source>
</evidence>
<dbReference type="Proteomes" id="UP000837857">
    <property type="component" value="Chromosome 11"/>
</dbReference>
<evidence type="ECO:0000313" key="2">
    <source>
        <dbReference type="EMBL" id="CAH2040019.1"/>
    </source>
</evidence>
<keyword evidence="3" id="KW-1185">Reference proteome</keyword>
<feature type="non-terminal residue" evidence="2">
    <location>
        <position position="205"/>
    </location>
</feature>
<dbReference type="EMBL" id="OW152823">
    <property type="protein sequence ID" value="CAH2040019.1"/>
    <property type="molecule type" value="Genomic_DNA"/>
</dbReference>
<organism evidence="2 3">
    <name type="scientific">Iphiclides podalirius</name>
    <name type="common">scarce swallowtail</name>
    <dbReference type="NCBI Taxonomy" id="110791"/>
    <lineage>
        <taxon>Eukaryota</taxon>
        <taxon>Metazoa</taxon>
        <taxon>Ecdysozoa</taxon>
        <taxon>Arthropoda</taxon>
        <taxon>Hexapoda</taxon>
        <taxon>Insecta</taxon>
        <taxon>Pterygota</taxon>
        <taxon>Neoptera</taxon>
        <taxon>Endopterygota</taxon>
        <taxon>Lepidoptera</taxon>
        <taxon>Glossata</taxon>
        <taxon>Ditrysia</taxon>
        <taxon>Papilionoidea</taxon>
        <taxon>Papilionidae</taxon>
        <taxon>Papilioninae</taxon>
        <taxon>Iphiclides</taxon>
    </lineage>
</organism>
<name>A0ABN8HUQ9_9NEOP</name>
<gene>
    <name evidence="2" type="ORF">IPOD504_LOCUS2207</name>
</gene>
<evidence type="ECO:0000313" key="3">
    <source>
        <dbReference type="Proteomes" id="UP000837857"/>
    </source>
</evidence>